<evidence type="ECO:0000313" key="2">
    <source>
        <dbReference type="Proteomes" id="UP001597349"/>
    </source>
</evidence>
<dbReference type="PANTHER" id="PTHR47017:SF1">
    <property type="entry name" value="ACYL-COA"/>
    <property type="match status" value="1"/>
</dbReference>
<dbReference type="InterPro" id="IPR007434">
    <property type="entry name" value="FemAB-like"/>
</dbReference>
<name>A0ABW4W9J1_9HYPH</name>
<protein>
    <submittedName>
        <fullName evidence="1">GNAT family N-acetyltransferase</fullName>
    </submittedName>
</protein>
<dbReference type="PANTHER" id="PTHR47017">
    <property type="entry name" value="ACYL-COA"/>
    <property type="match status" value="1"/>
</dbReference>
<sequence length="404" mass="45135">MDQGDDGDGQTANADYSIRVAAGIGAFTPEEWNSLSGTTRGDAENGYNPLVSFAFLSALEDSGCAVRRTGWQGHHLRLETAQGKLLGAVPCYLKSHSQGEYVFDHGWSDAFERAGGRYYPKLQCAVPFTPVTGPRLLVTKGEDAGAVKAGLAAGLKAVTQKLGVSSAHVTFAQESDVEVLEAAGFLHRTDQQFHFFNEGFSTYDDFLATLASRKRKAMKKERREALANGISIDWLTGKDLTEKAWNDFFAFYMDTGSRKWGRPYLTRQFFSLIGERMADDILLVMARRDGRYIAGAINFIGSDALYGRNWGCIEDHPFLHFEVCYHQAIDFAIERKLKVVEAGAQGEHKLARGYRPVTMHSAHYIAHPGLRNAVADYLKRERHEVERMSEYLEEHTPFRKDLEG</sequence>
<accession>A0ABW4W9J1</accession>
<dbReference type="Gene3D" id="3.40.630.30">
    <property type="match status" value="1"/>
</dbReference>
<dbReference type="EMBL" id="JBHUGY010000015">
    <property type="protein sequence ID" value="MFD2053109.1"/>
    <property type="molecule type" value="Genomic_DNA"/>
</dbReference>
<dbReference type="InterPro" id="IPR016181">
    <property type="entry name" value="Acyl_CoA_acyltransferase"/>
</dbReference>
<gene>
    <name evidence="1" type="ORF">ACFSQT_08280</name>
</gene>
<organism evidence="1 2">
    <name type="scientific">Mesorhizobium calcicola</name>
    <dbReference type="NCBI Taxonomy" id="1300310"/>
    <lineage>
        <taxon>Bacteria</taxon>
        <taxon>Pseudomonadati</taxon>
        <taxon>Pseudomonadota</taxon>
        <taxon>Alphaproteobacteria</taxon>
        <taxon>Hyphomicrobiales</taxon>
        <taxon>Phyllobacteriaceae</taxon>
        <taxon>Mesorhizobium</taxon>
    </lineage>
</organism>
<proteinExistence type="predicted"/>
<dbReference type="Pfam" id="PF04339">
    <property type="entry name" value="FemAB_like"/>
    <property type="match status" value="1"/>
</dbReference>
<dbReference type="Proteomes" id="UP001597349">
    <property type="component" value="Unassembled WGS sequence"/>
</dbReference>
<keyword evidence="2" id="KW-1185">Reference proteome</keyword>
<dbReference type="SUPFAM" id="SSF55729">
    <property type="entry name" value="Acyl-CoA N-acyltransferases (Nat)"/>
    <property type="match status" value="1"/>
</dbReference>
<reference evidence="2" key="1">
    <citation type="journal article" date="2019" name="Int. J. Syst. Evol. Microbiol.">
        <title>The Global Catalogue of Microorganisms (GCM) 10K type strain sequencing project: providing services to taxonomists for standard genome sequencing and annotation.</title>
        <authorList>
            <consortium name="The Broad Institute Genomics Platform"/>
            <consortium name="The Broad Institute Genome Sequencing Center for Infectious Disease"/>
            <person name="Wu L."/>
            <person name="Ma J."/>
        </authorList>
    </citation>
    <scope>NUCLEOTIDE SEQUENCE [LARGE SCALE GENOMIC DNA]</scope>
    <source>
        <strain evidence="2">CGMCC 1.16226</strain>
    </source>
</reference>
<comment type="caution">
    <text evidence="1">The sequence shown here is derived from an EMBL/GenBank/DDBJ whole genome shotgun (WGS) entry which is preliminary data.</text>
</comment>
<dbReference type="RefSeq" id="WP_379018002.1">
    <property type="nucleotide sequence ID" value="NZ_JBHUGY010000015.1"/>
</dbReference>
<evidence type="ECO:0000313" key="1">
    <source>
        <dbReference type="EMBL" id="MFD2053109.1"/>
    </source>
</evidence>